<keyword evidence="3 5" id="KW-0533">Nickel</keyword>
<evidence type="ECO:0000313" key="9">
    <source>
        <dbReference type="Proteomes" id="UP000019666"/>
    </source>
</evidence>
<keyword evidence="4 5" id="KW-0143">Chaperone</keyword>
<dbReference type="HAMAP" id="MF_00822">
    <property type="entry name" value="UreE"/>
    <property type="match status" value="1"/>
</dbReference>
<dbReference type="InterPro" id="IPR007864">
    <property type="entry name" value="UreE_C_dom"/>
</dbReference>
<dbReference type="AlphaFoldDB" id="A0A017HGK1"/>
<keyword evidence="2 5" id="KW-0963">Cytoplasm</keyword>
<name>A0A017HGK1_9RHOB</name>
<comment type="similarity">
    <text evidence="5">Belongs to the UreE family.</text>
</comment>
<evidence type="ECO:0000256" key="4">
    <source>
        <dbReference type="ARBA" id="ARBA00023186"/>
    </source>
</evidence>
<dbReference type="STRING" id="442562.Rumeso_04805"/>
<dbReference type="InterPro" id="IPR004029">
    <property type="entry name" value="UreE_N"/>
</dbReference>
<comment type="subcellular location">
    <subcellularLocation>
        <location evidence="1 5">Cytoplasm</location>
    </subcellularLocation>
</comment>
<evidence type="ECO:0000256" key="3">
    <source>
        <dbReference type="ARBA" id="ARBA00022596"/>
    </source>
</evidence>
<dbReference type="SMART" id="SM00988">
    <property type="entry name" value="UreE_N"/>
    <property type="match status" value="1"/>
</dbReference>
<dbReference type="OrthoDB" id="9802215at2"/>
<dbReference type="SUPFAM" id="SSF69737">
    <property type="entry name" value="Urease metallochaperone UreE, C-terminal domain"/>
    <property type="match status" value="1"/>
</dbReference>
<organism evidence="8 9">
    <name type="scientific">Rubellimicrobium mesophilum DSM 19309</name>
    <dbReference type="NCBI Taxonomy" id="442562"/>
    <lineage>
        <taxon>Bacteria</taxon>
        <taxon>Pseudomonadati</taxon>
        <taxon>Pseudomonadota</taxon>
        <taxon>Alphaproteobacteria</taxon>
        <taxon>Rhodobacterales</taxon>
        <taxon>Roseobacteraceae</taxon>
        <taxon>Rubellimicrobium</taxon>
    </lineage>
</organism>
<dbReference type="GO" id="GO:0065003">
    <property type="term" value="P:protein-containing complex assembly"/>
    <property type="evidence" value="ECO:0007669"/>
    <property type="project" value="InterPro"/>
</dbReference>
<dbReference type="GO" id="GO:0006457">
    <property type="term" value="P:protein folding"/>
    <property type="evidence" value="ECO:0007669"/>
    <property type="project" value="InterPro"/>
</dbReference>
<protein>
    <recommendedName>
        <fullName evidence="5">Urease accessory protein UreE</fullName>
    </recommendedName>
</protein>
<evidence type="ECO:0000256" key="2">
    <source>
        <dbReference type="ARBA" id="ARBA00022490"/>
    </source>
</evidence>
<evidence type="ECO:0000256" key="5">
    <source>
        <dbReference type="HAMAP-Rule" id="MF_00822"/>
    </source>
</evidence>
<dbReference type="EMBL" id="AOSK01000132">
    <property type="protein sequence ID" value="EYD72929.1"/>
    <property type="molecule type" value="Genomic_DNA"/>
</dbReference>
<keyword evidence="9" id="KW-1185">Reference proteome</keyword>
<feature type="region of interest" description="Disordered" evidence="6">
    <location>
        <begin position="141"/>
        <end position="170"/>
    </location>
</feature>
<dbReference type="InterPro" id="IPR012406">
    <property type="entry name" value="UreE"/>
</dbReference>
<evidence type="ECO:0000256" key="6">
    <source>
        <dbReference type="SAM" id="MobiDB-lite"/>
    </source>
</evidence>
<dbReference type="HOGENOM" id="CLU_093757_1_0_5"/>
<dbReference type="GO" id="GO:0005737">
    <property type="term" value="C:cytoplasm"/>
    <property type="evidence" value="ECO:0007669"/>
    <property type="project" value="UniProtKB-SubCell"/>
</dbReference>
<dbReference type="Gene3D" id="3.30.70.790">
    <property type="entry name" value="UreE, C-terminal domain"/>
    <property type="match status" value="1"/>
</dbReference>
<reference evidence="8 9" key="1">
    <citation type="submission" date="2013-02" db="EMBL/GenBank/DDBJ databases">
        <authorList>
            <person name="Fiebig A."/>
            <person name="Goeker M."/>
            <person name="Klenk H.-P.P."/>
        </authorList>
    </citation>
    <scope>NUCLEOTIDE SEQUENCE [LARGE SCALE GENOMIC DNA]</scope>
    <source>
        <strain evidence="8 9">DSM 19309</strain>
    </source>
</reference>
<sequence length="170" mass="18704">MSAAPDLPPARALRRAPLGVLPYDIVVLRHDERLLRRRRLVTAHDEGFLVDLPATSGLDQGDALELEDGRLIEVIAAEEPLLEVRGPDLPRLAWHLGNRHAPCRIEADRLLIQRDHVLRDMLGRLGAEVREVSEPFVPEGGAYGHGRTMGHDHYSGDLGQLSSHVPGHGG</sequence>
<dbReference type="GO" id="GO:0051082">
    <property type="term" value="F:unfolded protein binding"/>
    <property type="evidence" value="ECO:0007669"/>
    <property type="project" value="UniProtKB-UniRule"/>
</dbReference>
<dbReference type="Pfam" id="PF02814">
    <property type="entry name" value="UreE_N"/>
    <property type="match status" value="1"/>
</dbReference>
<comment type="function">
    <text evidence="5">Involved in urease metallocenter assembly. Binds nickel. Probably functions as a nickel donor during metallocenter assembly.</text>
</comment>
<accession>A0A017HGK1</accession>
<feature type="domain" description="UreE urease accessory N-terminal" evidence="7">
    <location>
        <begin position="8"/>
        <end position="72"/>
    </location>
</feature>
<dbReference type="PATRIC" id="fig|442562.3.peg.4729"/>
<dbReference type="Proteomes" id="UP000019666">
    <property type="component" value="Unassembled WGS sequence"/>
</dbReference>
<dbReference type="Pfam" id="PF05194">
    <property type="entry name" value="UreE_C"/>
    <property type="match status" value="1"/>
</dbReference>
<dbReference type="RefSeq" id="WP_082483388.1">
    <property type="nucleotide sequence ID" value="NZ_KK088558.1"/>
</dbReference>
<evidence type="ECO:0000259" key="7">
    <source>
        <dbReference type="SMART" id="SM00988"/>
    </source>
</evidence>
<dbReference type="InterPro" id="IPR036118">
    <property type="entry name" value="UreE_N_sf"/>
</dbReference>
<dbReference type="SUPFAM" id="SSF69287">
    <property type="entry name" value="Urease metallochaperone UreE, N-terminal domain"/>
    <property type="match status" value="1"/>
</dbReference>
<evidence type="ECO:0000313" key="8">
    <source>
        <dbReference type="EMBL" id="EYD72929.1"/>
    </source>
</evidence>
<dbReference type="GO" id="GO:0016151">
    <property type="term" value="F:nickel cation binding"/>
    <property type="evidence" value="ECO:0007669"/>
    <property type="project" value="UniProtKB-UniRule"/>
</dbReference>
<gene>
    <name evidence="5" type="primary">ureE</name>
    <name evidence="8" type="ORF">Rumeso_04805</name>
</gene>
<comment type="caution">
    <text evidence="8">The sequence shown here is derived from an EMBL/GenBank/DDBJ whole genome shotgun (WGS) entry which is preliminary data.</text>
</comment>
<proteinExistence type="inferred from homology"/>
<dbReference type="CDD" id="cd00571">
    <property type="entry name" value="UreE"/>
    <property type="match status" value="1"/>
</dbReference>
<evidence type="ECO:0000256" key="1">
    <source>
        <dbReference type="ARBA" id="ARBA00004496"/>
    </source>
</evidence>
<dbReference type="Gene3D" id="2.60.260.20">
    <property type="entry name" value="Urease metallochaperone UreE, N-terminal domain"/>
    <property type="match status" value="1"/>
</dbReference>
<dbReference type="GO" id="GO:0019627">
    <property type="term" value="P:urea metabolic process"/>
    <property type="evidence" value="ECO:0007669"/>
    <property type="project" value="InterPro"/>
</dbReference>